<feature type="region of interest" description="Disordered" evidence="1">
    <location>
        <begin position="136"/>
        <end position="179"/>
    </location>
</feature>
<dbReference type="AlphaFoldDB" id="A0A1I7XXP1"/>
<keyword evidence="4" id="KW-1185">Reference proteome</keyword>
<protein>
    <submittedName>
        <fullName evidence="5">Secreted protein</fullName>
    </submittedName>
</protein>
<feature type="compositionally biased region" description="Polar residues" evidence="1">
    <location>
        <begin position="163"/>
        <end position="179"/>
    </location>
</feature>
<feature type="signal peptide" evidence="3">
    <location>
        <begin position="1"/>
        <end position="29"/>
    </location>
</feature>
<evidence type="ECO:0000256" key="2">
    <source>
        <dbReference type="SAM" id="Phobius"/>
    </source>
</evidence>
<evidence type="ECO:0000313" key="4">
    <source>
        <dbReference type="Proteomes" id="UP000095287"/>
    </source>
</evidence>
<dbReference type="Proteomes" id="UP000095287">
    <property type="component" value="Unplaced"/>
</dbReference>
<feature type="transmembrane region" description="Helical" evidence="2">
    <location>
        <begin position="66"/>
        <end position="88"/>
    </location>
</feature>
<keyword evidence="2" id="KW-1133">Transmembrane helix</keyword>
<keyword evidence="3" id="KW-0732">Signal</keyword>
<dbReference type="WBParaSite" id="L893_g10660.t1">
    <property type="protein sequence ID" value="L893_g10660.t1"/>
    <property type="gene ID" value="L893_g10660"/>
</dbReference>
<keyword evidence="2" id="KW-0472">Membrane</keyword>
<evidence type="ECO:0000313" key="5">
    <source>
        <dbReference type="WBParaSite" id="L893_g10660.t1"/>
    </source>
</evidence>
<proteinExistence type="predicted"/>
<organism evidence="4 5">
    <name type="scientific">Steinernema glaseri</name>
    <dbReference type="NCBI Taxonomy" id="37863"/>
    <lineage>
        <taxon>Eukaryota</taxon>
        <taxon>Metazoa</taxon>
        <taxon>Ecdysozoa</taxon>
        <taxon>Nematoda</taxon>
        <taxon>Chromadorea</taxon>
        <taxon>Rhabditida</taxon>
        <taxon>Tylenchina</taxon>
        <taxon>Panagrolaimomorpha</taxon>
        <taxon>Strongyloidoidea</taxon>
        <taxon>Steinernematidae</taxon>
        <taxon>Steinernema</taxon>
    </lineage>
</organism>
<evidence type="ECO:0000256" key="1">
    <source>
        <dbReference type="SAM" id="MobiDB-lite"/>
    </source>
</evidence>
<evidence type="ECO:0000256" key="3">
    <source>
        <dbReference type="SAM" id="SignalP"/>
    </source>
</evidence>
<feature type="chain" id="PRO_5009311565" evidence="3">
    <location>
        <begin position="30"/>
        <end position="179"/>
    </location>
</feature>
<sequence>MYVFCLSKMRLVSLCLCFCLSLSVSICRGCLQNRQTQSPSLWSIPAYRVQRRRFTVMNSEIERTGINMWAFVIAFFVGSLVGPIPVVFCQWKCRYSWYSTYYKAMFAVYRYNPDREALAYHKIDVGSSVSRTESLDSVSRSTYSTDFSKSEKRNEMSAKEDTNSLPTMSSRSDSSPWVV</sequence>
<keyword evidence="2" id="KW-0812">Transmembrane</keyword>
<accession>A0A1I7XXP1</accession>
<feature type="compositionally biased region" description="Basic and acidic residues" evidence="1">
    <location>
        <begin position="148"/>
        <end position="162"/>
    </location>
</feature>
<feature type="compositionally biased region" description="Polar residues" evidence="1">
    <location>
        <begin position="136"/>
        <end position="147"/>
    </location>
</feature>
<reference evidence="5" key="1">
    <citation type="submission" date="2016-11" db="UniProtKB">
        <authorList>
            <consortium name="WormBaseParasite"/>
        </authorList>
    </citation>
    <scope>IDENTIFICATION</scope>
</reference>
<name>A0A1I7XXP1_9BILA</name>